<accession>A0A2I0QSX0</accession>
<dbReference type="CDD" id="cd15787">
    <property type="entry name" value="YycH_N"/>
    <property type="match status" value="1"/>
</dbReference>
<name>A0A2I0QSX0_9BACI</name>
<feature type="transmembrane region" description="Helical" evidence="1">
    <location>
        <begin position="9"/>
        <end position="28"/>
    </location>
</feature>
<dbReference type="EMBL" id="PJNH01000003">
    <property type="protein sequence ID" value="PKR77408.1"/>
    <property type="molecule type" value="Genomic_DNA"/>
</dbReference>
<evidence type="ECO:0000256" key="1">
    <source>
        <dbReference type="SAM" id="Phobius"/>
    </source>
</evidence>
<keyword evidence="4" id="KW-1185">Reference proteome</keyword>
<dbReference type="InterPro" id="IPR042274">
    <property type="entry name" value="YycH/YycI_2"/>
</dbReference>
<gene>
    <name evidence="3" type="ORF">CEY16_11805</name>
</gene>
<dbReference type="OrthoDB" id="2382185at2"/>
<keyword evidence="1" id="KW-0472">Membrane</keyword>
<proteinExistence type="predicted"/>
<comment type="caution">
    <text evidence="3">The sequence shown here is derived from an EMBL/GenBank/DDBJ whole genome shotgun (WGS) entry which is preliminary data.</text>
</comment>
<dbReference type="RefSeq" id="WP_101332236.1">
    <property type="nucleotide sequence ID" value="NZ_PJNH01000003.1"/>
</dbReference>
<dbReference type="InterPro" id="IPR009996">
    <property type="entry name" value="YycH"/>
</dbReference>
<dbReference type="Gene3D" id="3.30.310.160">
    <property type="entry name" value="YycH protein, domain 2"/>
    <property type="match status" value="1"/>
</dbReference>
<reference evidence="3 4" key="1">
    <citation type="submission" date="2017-06" db="EMBL/GenBank/DDBJ databases">
        <title>the draft geome sequence of Illustriluteabacillus marina B3227.</title>
        <authorList>
            <person name="He R.-H."/>
            <person name="Du Z.-J."/>
        </authorList>
    </citation>
    <scope>NUCLEOTIDE SEQUENCE [LARGE SCALE GENOMIC DNA]</scope>
    <source>
        <strain evidence="3 4">B3227</strain>
    </source>
</reference>
<keyword evidence="1" id="KW-0812">Transmembrane</keyword>
<evidence type="ECO:0000313" key="4">
    <source>
        <dbReference type="Proteomes" id="UP000243524"/>
    </source>
</evidence>
<evidence type="ECO:0000313" key="3">
    <source>
        <dbReference type="EMBL" id="PKR77408.1"/>
    </source>
</evidence>
<keyword evidence="1" id="KW-1133">Transmembrane helix</keyword>
<organism evidence="3 4">
    <name type="scientific">Halalkalibacillus sediminis</name>
    <dbReference type="NCBI Taxonomy" id="2018042"/>
    <lineage>
        <taxon>Bacteria</taxon>
        <taxon>Bacillati</taxon>
        <taxon>Bacillota</taxon>
        <taxon>Bacilli</taxon>
        <taxon>Bacillales</taxon>
        <taxon>Bacillaceae</taxon>
        <taxon>Halalkalibacillus</taxon>
    </lineage>
</organism>
<dbReference type="Pfam" id="PF07435">
    <property type="entry name" value="YycH"/>
    <property type="match status" value="1"/>
</dbReference>
<dbReference type="AlphaFoldDB" id="A0A2I0QSX0"/>
<feature type="domain" description="Regulatory protein YycH" evidence="2">
    <location>
        <begin position="4"/>
        <end position="435"/>
    </location>
</feature>
<evidence type="ECO:0000259" key="2">
    <source>
        <dbReference type="Pfam" id="PF07435"/>
    </source>
</evidence>
<dbReference type="Proteomes" id="UP000243524">
    <property type="component" value="Unassembled WGS sequence"/>
</dbReference>
<sequence>MNIEYIKSGILTILVGMSLLLTLALWTYQPAHESLNDTNYIDETVIDGEEKTLTSLLQPSEIIAHDGNSHSSLDDREDELRLFEEIRTWQVTQTNPEPQVRNRQLAIENSYTENIEIRFPLEVPESFITQMFSLVDTDSTWDQTFNRMFLFLSQSEQTVIVKFVSDEHGEQITGQIESRSAFDRIDEVINQNSNIPLSQVTLENGKKLYLTTEEKNVDSYLLLTREIDIDPMINLLFSNPDLVSRQGTINRDGGTVYYNDGTRRIETTTVFRDDRVMEYVNPLSSQSNTLSRSELIRQSLQNTNDYKGWTDDYQVDEITESMNRIRYRMYYNELPVFETQGNATMIEEEWENNELHILKRPLFKTERQIEPSSVTVEPAEEVYEFLRQIEDKISMGPVQNIRLGYQLNTNNENVLELEPEWHINYNGRWRPFSFFEEIYSGREVE</sequence>
<protein>
    <recommendedName>
        <fullName evidence="2">Regulatory protein YycH domain-containing protein</fullName>
    </recommendedName>
</protein>